<name>A0A2H3NJB7_9BACT</name>
<feature type="transmembrane region" description="Helical" evidence="6">
    <location>
        <begin position="37"/>
        <end position="58"/>
    </location>
</feature>
<sequence length="665" mass="71963">MDSELLVRLILLLPLAGALFSGVLPLFLPQLRTSEGLIGTVSTAAVALPFAFAVYLFATFSGDPIITSYFTWMAAGDLSIDFAYRIDELSLIMLLVVTGVGSVIHLYSTGYMHGDSGFWRFFAYLNLFIFAMLNLILANNLPVLFLGWEGVGLCSYLLIGFWYTDLSNSAAANKAFIVNRVGDFAFLLAMFFLFREVGALDFGTLLAEGPGIDTTVLGFIVLLIFIGATGKSAQLPLFVWLPDAMAGPTPVSALIHAATMVTSGLYLLARLSPMVLEVPHIMVIIGIVGAITALMAATIAITQNDIKKVLAYSTVSQLGFMFMAAGVGAFFVAIFHVVTHAFFKGCLFLCSGSVIHSMEHVEHDLEAKGHNMAGFDPQDMRTMGGLKDYMPSTRWTYLISTLAIAGIPLLAGFFSKDEILFKSFELGYSGAFYGYVVWGIAVVTALLTAFYMLRSYMLTFEGEPRWPDADTVHPHESPASMTIPLWILAGLSIVGGYIGLPAVIQGGDLNWIHHFLGEPYGGPVHEMKDLAKVPLALKWGLVGFGSLIAIVGAYIGYRAYRPGQAMAYDTALQNRLGGLYTFWDAKYHIDDFYNEVIVDGLLDTSKKVLQPMDATLIDGVVNGVAALSQSVSNGVSRIQTGLIQNYALMLVLGVVLVLGLIMVGA</sequence>
<dbReference type="GO" id="GO:0003954">
    <property type="term" value="F:NADH dehydrogenase activity"/>
    <property type="evidence" value="ECO:0007669"/>
    <property type="project" value="TreeGrafter"/>
</dbReference>
<evidence type="ECO:0000256" key="2">
    <source>
        <dbReference type="ARBA" id="ARBA00022692"/>
    </source>
</evidence>
<dbReference type="GO" id="GO:0016020">
    <property type="term" value="C:membrane"/>
    <property type="evidence" value="ECO:0007669"/>
    <property type="project" value="UniProtKB-SubCell"/>
</dbReference>
<dbReference type="RefSeq" id="WP_098062910.1">
    <property type="nucleotide sequence ID" value="NZ_PDEP01000012.1"/>
</dbReference>
<dbReference type="GO" id="GO:0015990">
    <property type="term" value="P:electron transport coupled proton transport"/>
    <property type="evidence" value="ECO:0007669"/>
    <property type="project" value="TreeGrafter"/>
</dbReference>
<gene>
    <name evidence="9" type="ORF">CRI93_12135</name>
</gene>
<evidence type="ECO:0000313" key="9">
    <source>
        <dbReference type="EMBL" id="PEN05655.1"/>
    </source>
</evidence>
<evidence type="ECO:0000256" key="6">
    <source>
        <dbReference type="SAM" id="Phobius"/>
    </source>
</evidence>
<accession>A0A2H3NJB7</accession>
<comment type="caution">
    <text evidence="9">The sequence shown here is derived from an EMBL/GenBank/DDBJ whole genome shotgun (WGS) entry which is preliminary data.</text>
</comment>
<dbReference type="NCBIfam" id="NF005141">
    <property type="entry name" value="PRK06590.1"/>
    <property type="match status" value="1"/>
</dbReference>
<dbReference type="NCBIfam" id="TIGR01974">
    <property type="entry name" value="NDH_I_L"/>
    <property type="match status" value="1"/>
</dbReference>
<feature type="transmembrane region" description="Helical" evidence="6">
    <location>
        <begin position="215"/>
        <end position="239"/>
    </location>
</feature>
<feature type="transmembrane region" description="Helical" evidence="6">
    <location>
        <begin position="144"/>
        <end position="163"/>
    </location>
</feature>
<comment type="subcellular location">
    <subcellularLocation>
        <location evidence="1">Endomembrane system</location>
        <topology evidence="1">Multi-pass membrane protein</topology>
    </subcellularLocation>
    <subcellularLocation>
        <location evidence="5">Membrane</location>
        <topology evidence="5">Multi-pass membrane protein</topology>
    </subcellularLocation>
</comment>
<evidence type="ECO:0000313" key="10">
    <source>
        <dbReference type="Proteomes" id="UP000221024"/>
    </source>
</evidence>
<evidence type="ECO:0000259" key="7">
    <source>
        <dbReference type="Pfam" id="PF00361"/>
    </source>
</evidence>
<feature type="transmembrane region" description="Helical" evidence="6">
    <location>
        <begin position="175"/>
        <end position="194"/>
    </location>
</feature>
<dbReference type="PRINTS" id="PR01434">
    <property type="entry name" value="NADHDHGNASE5"/>
</dbReference>
<protein>
    <submittedName>
        <fullName evidence="9">NADH-quinone oxidoreductase subunit L</fullName>
    </submittedName>
</protein>
<proteinExistence type="predicted"/>
<dbReference type="AlphaFoldDB" id="A0A2H3NJB7"/>
<evidence type="ECO:0000259" key="8">
    <source>
        <dbReference type="Pfam" id="PF00662"/>
    </source>
</evidence>
<dbReference type="InterPro" id="IPR001516">
    <property type="entry name" value="Proton_antipo_N"/>
</dbReference>
<dbReference type="EMBL" id="PDEP01000012">
    <property type="protein sequence ID" value="PEN05655.1"/>
    <property type="molecule type" value="Genomic_DNA"/>
</dbReference>
<dbReference type="GO" id="GO:0012505">
    <property type="term" value="C:endomembrane system"/>
    <property type="evidence" value="ECO:0007669"/>
    <property type="project" value="UniProtKB-SubCell"/>
</dbReference>
<feature type="transmembrane region" description="Helical" evidence="6">
    <location>
        <begin position="536"/>
        <end position="557"/>
    </location>
</feature>
<dbReference type="PANTHER" id="PTHR42829:SF2">
    <property type="entry name" value="NADH-UBIQUINONE OXIDOREDUCTASE CHAIN 5"/>
    <property type="match status" value="1"/>
</dbReference>
<dbReference type="Proteomes" id="UP000221024">
    <property type="component" value="Unassembled WGS sequence"/>
</dbReference>
<keyword evidence="3 6" id="KW-1133">Transmembrane helix</keyword>
<keyword evidence="10" id="KW-1185">Reference proteome</keyword>
<evidence type="ECO:0000256" key="5">
    <source>
        <dbReference type="RuleBase" id="RU000320"/>
    </source>
</evidence>
<keyword evidence="4 6" id="KW-0472">Membrane</keyword>
<dbReference type="Pfam" id="PF00662">
    <property type="entry name" value="Proton_antipo_N"/>
    <property type="match status" value="1"/>
</dbReference>
<feature type="transmembrane region" description="Helical" evidence="6">
    <location>
        <begin position="321"/>
        <end position="343"/>
    </location>
</feature>
<keyword evidence="2 5" id="KW-0812">Transmembrane</keyword>
<feature type="domain" description="NADH:quinone oxidoreductase/Mrp antiporter transmembrane" evidence="7">
    <location>
        <begin position="138"/>
        <end position="427"/>
    </location>
</feature>
<feature type="transmembrane region" description="Helical" evidence="6">
    <location>
        <begin position="395"/>
        <end position="415"/>
    </location>
</feature>
<dbReference type="InterPro" id="IPR001750">
    <property type="entry name" value="ND/Mrp_TM"/>
</dbReference>
<dbReference type="PANTHER" id="PTHR42829">
    <property type="entry name" value="NADH-UBIQUINONE OXIDOREDUCTASE CHAIN 5"/>
    <property type="match status" value="1"/>
</dbReference>
<evidence type="ECO:0000256" key="3">
    <source>
        <dbReference type="ARBA" id="ARBA00022989"/>
    </source>
</evidence>
<reference evidence="9 10" key="1">
    <citation type="submission" date="2017-10" db="EMBL/GenBank/DDBJ databases">
        <title>Draft genome of Longimonas halophila.</title>
        <authorList>
            <person name="Goh K.M."/>
            <person name="Shamsir M.S."/>
            <person name="Lim S.W."/>
        </authorList>
    </citation>
    <scope>NUCLEOTIDE SEQUENCE [LARGE SCALE GENOMIC DNA]</scope>
    <source>
        <strain evidence="9 10">KCTC 42399</strain>
    </source>
</reference>
<dbReference type="Gene3D" id="1.20.5.2700">
    <property type="match status" value="1"/>
</dbReference>
<feature type="transmembrane region" description="Helical" evidence="6">
    <location>
        <begin position="118"/>
        <end position="137"/>
    </location>
</feature>
<evidence type="ECO:0000256" key="1">
    <source>
        <dbReference type="ARBA" id="ARBA00004127"/>
    </source>
</evidence>
<dbReference type="GO" id="GO:0008137">
    <property type="term" value="F:NADH dehydrogenase (ubiquinone) activity"/>
    <property type="evidence" value="ECO:0007669"/>
    <property type="project" value="InterPro"/>
</dbReference>
<feature type="transmembrane region" description="Helical" evidence="6">
    <location>
        <begin position="91"/>
        <end position="112"/>
    </location>
</feature>
<dbReference type="InterPro" id="IPR003945">
    <property type="entry name" value="NU5C-like"/>
</dbReference>
<dbReference type="OrthoDB" id="9807568at2"/>
<evidence type="ECO:0000256" key="4">
    <source>
        <dbReference type="ARBA" id="ARBA00023136"/>
    </source>
</evidence>
<feature type="transmembrane region" description="Helical" evidence="6">
    <location>
        <begin position="646"/>
        <end position="664"/>
    </location>
</feature>
<organism evidence="9 10">
    <name type="scientific">Longimonas halophila</name>
    <dbReference type="NCBI Taxonomy" id="1469170"/>
    <lineage>
        <taxon>Bacteria</taxon>
        <taxon>Pseudomonadati</taxon>
        <taxon>Rhodothermota</taxon>
        <taxon>Rhodothermia</taxon>
        <taxon>Rhodothermales</taxon>
        <taxon>Salisaetaceae</taxon>
        <taxon>Longimonas</taxon>
    </lineage>
</organism>
<feature type="domain" description="NADH-Ubiquinone oxidoreductase (complex I) chain 5 N-terminal" evidence="8">
    <location>
        <begin position="72"/>
        <end position="122"/>
    </location>
</feature>
<dbReference type="PRINTS" id="PR01435">
    <property type="entry name" value="NPOXDRDTASE5"/>
</dbReference>
<dbReference type="Pfam" id="PF00361">
    <property type="entry name" value="Proton_antipo_M"/>
    <property type="match status" value="1"/>
</dbReference>
<feature type="transmembrane region" description="Helical" evidence="6">
    <location>
        <begin position="281"/>
        <end position="301"/>
    </location>
</feature>
<feature type="transmembrane region" description="Helical" evidence="6">
    <location>
        <begin position="483"/>
        <end position="504"/>
    </location>
</feature>
<dbReference type="GO" id="GO:0042773">
    <property type="term" value="P:ATP synthesis coupled electron transport"/>
    <property type="evidence" value="ECO:0007669"/>
    <property type="project" value="InterPro"/>
</dbReference>
<dbReference type="InterPro" id="IPR018393">
    <property type="entry name" value="NADHpl_OxRdtase_5_subgr"/>
</dbReference>
<feature type="transmembrane region" description="Helical" evidence="6">
    <location>
        <begin position="251"/>
        <end position="269"/>
    </location>
</feature>
<feature type="transmembrane region" description="Helical" evidence="6">
    <location>
        <begin position="435"/>
        <end position="453"/>
    </location>
</feature>
<feature type="transmembrane region" description="Helical" evidence="6">
    <location>
        <begin position="6"/>
        <end position="28"/>
    </location>
</feature>